<reference evidence="2 3" key="1">
    <citation type="submission" date="2019-01" db="EMBL/GenBank/DDBJ databases">
        <title>Sequencing of cultivated peanut Arachis hypogaea provides insights into genome evolution and oil improvement.</title>
        <authorList>
            <person name="Chen X."/>
        </authorList>
    </citation>
    <scope>NUCLEOTIDE SEQUENCE [LARGE SCALE GENOMIC DNA]</scope>
    <source>
        <strain evidence="3">cv. Fuhuasheng</strain>
        <tissue evidence="2">Leaves</tissue>
    </source>
</reference>
<organism evidence="2 3">
    <name type="scientific">Arachis hypogaea</name>
    <name type="common">Peanut</name>
    <dbReference type="NCBI Taxonomy" id="3818"/>
    <lineage>
        <taxon>Eukaryota</taxon>
        <taxon>Viridiplantae</taxon>
        <taxon>Streptophyta</taxon>
        <taxon>Embryophyta</taxon>
        <taxon>Tracheophyta</taxon>
        <taxon>Spermatophyta</taxon>
        <taxon>Magnoliopsida</taxon>
        <taxon>eudicotyledons</taxon>
        <taxon>Gunneridae</taxon>
        <taxon>Pentapetalae</taxon>
        <taxon>rosids</taxon>
        <taxon>fabids</taxon>
        <taxon>Fabales</taxon>
        <taxon>Fabaceae</taxon>
        <taxon>Papilionoideae</taxon>
        <taxon>50 kb inversion clade</taxon>
        <taxon>dalbergioids sensu lato</taxon>
        <taxon>Dalbergieae</taxon>
        <taxon>Pterocarpus clade</taxon>
        <taxon>Arachis</taxon>
    </lineage>
</organism>
<keyword evidence="3" id="KW-1185">Reference proteome</keyword>
<protein>
    <submittedName>
        <fullName evidence="2">Uncharacterized protein</fullName>
    </submittedName>
</protein>
<gene>
    <name evidence="2" type="ORF">Ahy_B05g075795</name>
</gene>
<accession>A0A444Z1Z7</accession>
<evidence type="ECO:0000313" key="2">
    <source>
        <dbReference type="EMBL" id="RYR08219.1"/>
    </source>
</evidence>
<comment type="caution">
    <text evidence="2">The sequence shown here is derived from an EMBL/GenBank/DDBJ whole genome shotgun (WGS) entry which is preliminary data.</text>
</comment>
<dbReference type="Proteomes" id="UP000289738">
    <property type="component" value="Chromosome B05"/>
</dbReference>
<name>A0A444Z1Z7_ARAHY</name>
<dbReference type="AlphaFoldDB" id="A0A444Z1Z7"/>
<proteinExistence type="predicted"/>
<dbReference type="EMBL" id="SDMP01000015">
    <property type="protein sequence ID" value="RYR08219.1"/>
    <property type="molecule type" value="Genomic_DNA"/>
</dbReference>
<feature type="region of interest" description="Disordered" evidence="1">
    <location>
        <begin position="216"/>
        <end position="257"/>
    </location>
</feature>
<feature type="compositionally biased region" description="Polar residues" evidence="1">
    <location>
        <begin position="231"/>
        <end position="242"/>
    </location>
</feature>
<sequence>MMSDVRKGRNHLTSWIHPAIKKDLEAYFNNDEGFKRRRLTNVANRALPKSSKYTGGSVTFMKTKSKLLLDCEVTLVKTFKYTHTLKANKERFADKRSATHYDYTQRLVAATQQSQPPSENDEADSKTSVVDPDRIWCETAPEPHKKCHFSLGSFFASSLLFSALAAFSASATSPANPQEIVDLREDVQKLTQELHRVAISSDLTKKLEQLDRLREQMGPHNQQMHAVANGTRGSDTAGSSGNAAGGEPTSDPTPPPQ</sequence>
<feature type="region of interest" description="Disordered" evidence="1">
    <location>
        <begin position="110"/>
        <end position="129"/>
    </location>
</feature>
<evidence type="ECO:0000256" key="1">
    <source>
        <dbReference type="SAM" id="MobiDB-lite"/>
    </source>
</evidence>
<evidence type="ECO:0000313" key="3">
    <source>
        <dbReference type="Proteomes" id="UP000289738"/>
    </source>
</evidence>